<evidence type="ECO:0000313" key="2">
    <source>
        <dbReference type="EMBL" id="CAK0877756.1"/>
    </source>
</evidence>
<gene>
    <name evidence="2" type="ORF">PCOR1329_LOCUS61724</name>
</gene>
<feature type="coiled-coil region" evidence="1">
    <location>
        <begin position="42"/>
        <end position="76"/>
    </location>
</feature>
<keyword evidence="1" id="KW-0175">Coiled coil</keyword>
<dbReference type="EMBL" id="CAUYUJ010017772">
    <property type="protein sequence ID" value="CAK0877756.1"/>
    <property type="molecule type" value="Genomic_DNA"/>
</dbReference>
<dbReference type="Proteomes" id="UP001189429">
    <property type="component" value="Unassembled WGS sequence"/>
</dbReference>
<proteinExistence type="predicted"/>
<reference evidence="2" key="1">
    <citation type="submission" date="2023-10" db="EMBL/GenBank/DDBJ databases">
        <authorList>
            <person name="Chen Y."/>
            <person name="Shah S."/>
            <person name="Dougan E. K."/>
            <person name="Thang M."/>
            <person name="Chan C."/>
        </authorList>
    </citation>
    <scope>NUCLEOTIDE SEQUENCE [LARGE SCALE GENOMIC DNA]</scope>
</reference>
<evidence type="ECO:0000256" key="1">
    <source>
        <dbReference type="SAM" id="Coils"/>
    </source>
</evidence>
<dbReference type="SUPFAM" id="SSF56219">
    <property type="entry name" value="DNase I-like"/>
    <property type="match status" value="1"/>
</dbReference>
<sequence>MEQFRGHMAKYMETTFQDTMHSVREELGTMVAKQLQPHAERLDRQQAQLRVVQAKNEELSQEQEALKASVKQLQDTLAIAEQPAVAPIDVAKLMEWNRTVDPSVFILSCDVAAAPNDIFSALNEWLQAANVSRDQLRLVGDTPQKKFILQRIGGAAGIARANALQTSLKLPNNQGWRQFEVLAVSGARIALHVNPDKNAKDIRKEVQTKKLLGLVHVFEISLTNYLNQFSVNYKIHFSGTDRPSAGVVAILIPWYDERTVAAAGASGLPRLRHRTLDNGRAIMTSIENPVTKGEFRIMNIHNYDISEAGRTKIKRAWKEYIAWSKRDPLRHTFIVGGDFNMTGVPTESILYPMPKQARRSEAGRANRSEPFWRELFNDAAMIEVCSPIPTHYTADNNTLRTIDRFFVSIESAFAIETEMDVEVIQDAFTLNAKQLSDHAIIKLRMATRRTPASAHQRIPSFIFKSDEYRTALERCIDGCNYELMEPYRQWEVIKELMTVAAETARNELLAKEVTGEGAIPRRATLLAVGAAARAVWRQDARLAKKLINHTIVGEREFYIEGREVKLRQPDTFHNRMKDAQASMLDREAAALERQGAGRTTKRNAAVMVQRALLWNNTKRMLILAGARQGQMTNRAASGALAAEEVETVRDPSAMVEALKKHWEPAFTASPVREDLSGPFLDRHMPELDNTTLLIPTVDNLRFVFKRAK</sequence>
<dbReference type="Gene3D" id="3.60.10.10">
    <property type="entry name" value="Endonuclease/exonuclease/phosphatase"/>
    <property type="match status" value="1"/>
</dbReference>
<organism evidence="2 3">
    <name type="scientific">Prorocentrum cordatum</name>
    <dbReference type="NCBI Taxonomy" id="2364126"/>
    <lineage>
        <taxon>Eukaryota</taxon>
        <taxon>Sar</taxon>
        <taxon>Alveolata</taxon>
        <taxon>Dinophyceae</taxon>
        <taxon>Prorocentrales</taxon>
        <taxon>Prorocentraceae</taxon>
        <taxon>Prorocentrum</taxon>
    </lineage>
</organism>
<protein>
    <recommendedName>
        <fullName evidence="4">Endonuclease/exonuclease/phosphatase domain-containing protein</fullName>
    </recommendedName>
</protein>
<dbReference type="InterPro" id="IPR036691">
    <property type="entry name" value="Endo/exonu/phosph_ase_sf"/>
</dbReference>
<accession>A0ABN9VVY8</accession>
<comment type="caution">
    <text evidence="2">The sequence shown here is derived from an EMBL/GenBank/DDBJ whole genome shotgun (WGS) entry which is preliminary data.</text>
</comment>
<name>A0ABN9VVY8_9DINO</name>
<evidence type="ECO:0008006" key="4">
    <source>
        <dbReference type="Google" id="ProtNLM"/>
    </source>
</evidence>
<keyword evidence="3" id="KW-1185">Reference proteome</keyword>
<evidence type="ECO:0000313" key="3">
    <source>
        <dbReference type="Proteomes" id="UP001189429"/>
    </source>
</evidence>
<feature type="non-terminal residue" evidence="2">
    <location>
        <position position="708"/>
    </location>
</feature>